<comment type="caution">
    <text evidence="8">The sequence shown here is derived from an EMBL/GenBank/DDBJ whole genome shotgun (WGS) entry which is preliminary data.</text>
</comment>
<comment type="function">
    <text evidence="1">Cilium- and flagellum-specific protein that plays a role in axonemal structure organization and motility. May play a role in outer and inner dynein arm assembly.</text>
</comment>
<keyword evidence="5" id="KW-0963">Cytoplasm</keyword>
<keyword evidence="7" id="KW-0966">Cell projection</keyword>
<dbReference type="PANTHER" id="PTHR31078:SF1">
    <property type="entry name" value="CILIA- AND FLAGELLA-ASSOCIATED PROTEIN 300"/>
    <property type="match status" value="1"/>
</dbReference>
<dbReference type="PANTHER" id="PTHR31078">
    <property type="entry name" value="CILIA- AND FLAGELLA-ASSOCIATED PROTEIN 300"/>
    <property type="match status" value="1"/>
</dbReference>
<evidence type="ECO:0000256" key="2">
    <source>
        <dbReference type="ARBA" id="ARBA00004430"/>
    </source>
</evidence>
<dbReference type="EMBL" id="JAUYZG010000022">
    <property type="protein sequence ID" value="KAK2872694.1"/>
    <property type="molecule type" value="Genomic_DNA"/>
</dbReference>
<dbReference type="Proteomes" id="UP001187343">
    <property type="component" value="Unassembled WGS sequence"/>
</dbReference>
<comment type="similarity">
    <text evidence="3">Belongs to the CFAP300 family.</text>
</comment>
<sequence length="271" mass="31382">MAEEKLSFEQTFTFSLLSSKNFTFQQDPKITRLLMKWSMLGRIAIQAFNFDQSFQSYSSNDFAWNFFQDPCVKSNLKMLDTAGSWTLLGRDITHVDVEVVPCTKVSVDIFNPIYSNGILRPSGHIVKCYHEIYPDFDELRMLLLEEDSDNFHIISPSDRQEFLFRLFKHMVLGGELCQYEDVIDPYIETSKMMYKDLVSVQKDRDTKEISVVTTILKVSAHDYSGLCYPSATENEQTFAYLCIDPFKRHVRKDILCCEKDQILFLASVAAL</sequence>
<evidence type="ECO:0000256" key="5">
    <source>
        <dbReference type="ARBA" id="ARBA00022490"/>
    </source>
</evidence>
<evidence type="ECO:0000256" key="7">
    <source>
        <dbReference type="ARBA" id="ARBA00023273"/>
    </source>
</evidence>
<proteinExistence type="inferred from homology"/>
<keyword evidence="9" id="KW-1185">Reference proteome</keyword>
<organism evidence="8 9">
    <name type="scientific">Cirrhinus molitorella</name>
    <name type="common">mud carp</name>
    <dbReference type="NCBI Taxonomy" id="172907"/>
    <lineage>
        <taxon>Eukaryota</taxon>
        <taxon>Metazoa</taxon>
        <taxon>Chordata</taxon>
        <taxon>Craniata</taxon>
        <taxon>Vertebrata</taxon>
        <taxon>Euteleostomi</taxon>
        <taxon>Actinopterygii</taxon>
        <taxon>Neopterygii</taxon>
        <taxon>Teleostei</taxon>
        <taxon>Ostariophysi</taxon>
        <taxon>Cypriniformes</taxon>
        <taxon>Cyprinidae</taxon>
        <taxon>Labeoninae</taxon>
        <taxon>Labeonini</taxon>
        <taxon>Cirrhinus</taxon>
    </lineage>
</organism>
<accession>A0AA88P8D6</accession>
<dbReference type="AlphaFoldDB" id="A0AA88P8D6"/>
<comment type="subcellular location">
    <subcellularLocation>
        <location evidence="2">Cytoplasm</location>
        <location evidence="2">Cytoskeleton</location>
        <location evidence="2">Cilium axoneme</location>
    </subcellularLocation>
</comment>
<dbReference type="GO" id="GO:0005930">
    <property type="term" value="C:axoneme"/>
    <property type="evidence" value="ECO:0007669"/>
    <property type="project" value="UniProtKB-SubCell"/>
</dbReference>
<reference evidence="8" key="1">
    <citation type="submission" date="2023-08" db="EMBL/GenBank/DDBJ databases">
        <title>Chromosome-level Genome Assembly of mud carp (Cirrhinus molitorella).</title>
        <authorList>
            <person name="Liu H."/>
        </authorList>
    </citation>
    <scope>NUCLEOTIDE SEQUENCE</scope>
    <source>
        <strain evidence="8">Prfri</strain>
        <tissue evidence="8">Muscle</tissue>
    </source>
</reference>
<evidence type="ECO:0000256" key="6">
    <source>
        <dbReference type="ARBA" id="ARBA00023212"/>
    </source>
</evidence>
<evidence type="ECO:0000313" key="8">
    <source>
        <dbReference type="EMBL" id="KAK2872694.1"/>
    </source>
</evidence>
<evidence type="ECO:0000256" key="4">
    <source>
        <dbReference type="ARBA" id="ARBA00022174"/>
    </source>
</evidence>
<keyword evidence="6" id="KW-0206">Cytoskeleton</keyword>
<evidence type="ECO:0000313" key="9">
    <source>
        <dbReference type="Proteomes" id="UP001187343"/>
    </source>
</evidence>
<evidence type="ECO:0000256" key="3">
    <source>
        <dbReference type="ARBA" id="ARBA00009205"/>
    </source>
</evidence>
<protein>
    <recommendedName>
        <fullName evidence="4">Cilia- and flagella-associated protein 300</fullName>
    </recommendedName>
</protein>
<evidence type="ECO:0000256" key="1">
    <source>
        <dbReference type="ARBA" id="ARBA00002404"/>
    </source>
</evidence>
<dbReference type="InterPro" id="IPR029416">
    <property type="entry name" value="CFAP300"/>
</dbReference>
<gene>
    <name evidence="8" type="ORF">Q8A67_022591</name>
</gene>
<dbReference type="Pfam" id="PF14926">
    <property type="entry name" value="CFAP300"/>
    <property type="match status" value="1"/>
</dbReference>
<name>A0AA88P8D6_9TELE</name>